<dbReference type="InterPro" id="IPR013668">
    <property type="entry name" value="RNase_R_HTH_12"/>
</dbReference>
<dbReference type="Gene3D" id="1.10.10.10">
    <property type="entry name" value="Winged helix-like DNA-binding domain superfamily/Winged helix DNA-binding domain"/>
    <property type="match status" value="1"/>
</dbReference>
<evidence type="ECO:0000256" key="2">
    <source>
        <dbReference type="ARBA" id="ARBA00023015"/>
    </source>
</evidence>
<dbReference type="InterPro" id="IPR036388">
    <property type="entry name" value="WH-like_DNA-bd_sf"/>
</dbReference>
<dbReference type="Gene3D" id="3.30.450.40">
    <property type="match status" value="1"/>
</dbReference>
<dbReference type="PANTHER" id="PTHR34824">
    <property type="entry name" value="HEAT-INDUCIBLE TRANSCRIPTION REPRESSOR HRCA"/>
    <property type="match status" value="1"/>
</dbReference>
<keyword evidence="4" id="KW-0804">Transcription</keyword>
<dbReference type="STRING" id="1798680.A3J66_01530"/>
<keyword evidence="3" id="KW-0346">Stress response</keyword>
<organism evidence="7 8">
    <name type="scientific">Candidatus Magasanikbacteria bacterium RIFCSPHIGHO2_02_FULL_47_14</name>
    <dbReference type="NCBI Taxonomy" id="1798680"/>
    <lineage>
        <taxon>Bacteria</taxon>
        <taxon>Candidatus Magasanikiibacteriota</taxon>
    </lineage>
</organism>
<comment type="caution">
    <text evidence="7">The sequence shown here is derived from an EMBL/GenBank/DDBJ whole genome shotgun (WGS) entry which is preliminary data.</text>
</comment>
<dbReference type="Proteomes" id="UP000176282">
    <property type="component" value="Unassembled WGS sequence"/>
</dbReference>
<accession>A0A1F6M7W0</accession>
<dbReference type="InterPro" id="IPR021153">
    <property type="entry name" value="HrcA_C"/>
</dbReference>
<dbReference type="InterPro" id="IPR029016">
    <property type="entry name" value="GAF-like_dom_sf"/>
</dbReference>
<keyword evidence="2" id="KW-0805">Transcription regulation</keyword>
<evidence type="ECO:0000256" key="4">
    <source>
        <dbReference type="ARBA" id="ARBA00023163"/>
    </source>
</evidence>
<sequence>MDTRKAQLLEMVVEEYIHTAQPVGSKILAEDGELDVSGATIRNELRALEEEGFLTHPHTSAGRIPTETGYRYYVENFSKATSQSIKKTVHKHVQEIQQTVPDQRSQMKAVAKCMAEWTNNAAIVVFETDSIYYTGISYLFSQPEFRDYAHAVRMTEIFDQCEERVGSLEESVPPQSTRVFIGKQNPLGSACSSVVWRPNQELLFLVVGPMRMDYKKSQALFASLEEVL</sequence>
<reference evidence="7 8" key="1">
    <citation type="journal article" date="2016" name="Nat. Commun.">
        <title>Thousands of microbial genomes shed light on interconnected biogeochemical processes in an aquifer system.</title>
        <authorList>
            <person name="Anantharaman K."/>
            <person name="Brown C.T."/>
            <person name="Hug L.A."/>
            <person name="Sharon I."/>
            <person name="Castelle C.J."/>
            <person name="Probst A.J."/>
            <person name="Thomas B.C."/>
            <person name="Singh A."/>
            <person name="Wilkins M.J."/>
            <person name="Karaoz U."/>
            <person name="Brodie E.L."/>
            <person name="Williams K.H."/>
            <person name="Hubbard S.S."/>
            <person name="Banfield J.F."/>
        </authorList>
    </citation>
    <scope>NUCLEOTIDE SEQUENCE [LARGE SCALE GENOMIC DNA]</scope>
</reference>
<dbReference type="SUPFAM" id="SSF55781">
    <property type="entry name" value="GAF domain-like"/>
    <property type="match status" value="1"/>
</dbReference>
<dbReference type="Pfam" id="PF01628">
    <property type="entry name" value="HrcA"/>
    <property type="match status" value="1"/>
</dbReference>
<evidence type="ECO:0000313" key="8">
    <source>
        <dbReference type="Proteomes" id="UP000176282"/>
    </source>
</evidence>
<evidence type="ECO:0000256" key="3">
    <source>
        <dbReference type="ARBA" id="ARBA00023016"/>
    </source>
</evidence>
<dbReference type="PANTHER" id="PTHR34824:SF1">
    <property type="entry name" value="HEAT-INDUCIBLE TRANSCRIPTION REPRESSOR HRCA"/>
    <property type="match status" value="1"/>
</dbReference>
<dbReference type="EMBL" id="MFQB01000027">
    <property type="protein sequence ID" value="OGH67719.1"/>
    <property type="molecule type" value="Genomic_DNA"/>
</dbReference>
<protein>
    <recommendedName>
        <fullName evidence="9">Heat-inducible transcription repressor HrcA C-terminal domain-containing protein</fullName>
    </recommendedName>
</protein>
<feature type="domain" description="Ribonuclease R winged-helix" evidence="6">
    <location>
        <begin position="20"/>
        <end position="70"/>
    </location>
</feature>
<evidence type="ECO:0000259" key="5">
    <source>
        <dbReference type="Pfam" id="PF01628"/>
    </source>
</evidence>
<dbReference type="GO" id="GO:0045892">
    <property type="term" value="P:negative regulation of DNA-templated transcription"/>
    <property type="evidence" value="ECO:0007669"/>
    <property type="project" value="TreeGrafter"/>
</dbReference>
<name>A0A1F6M7W0_9BACT</name>
<dbReference type="AlphaFoldDB" id="A0A1F6M7W0"/>
<evidence type="ECO:0008006" key="9">
    <source>
        <dbReference type="Google" id="ProtNLM"/>
    </source>
</evidence>
<keyword evidence="1" id="KW-0678">Repressor</keyword>
<evidence type="ECO:0000259" key="6">
    <source>
        <dbReference type="Pfam" id="PF08461"/>
    </source>
</evidence>
<evidence type="ECO:0000256" key="1">
    <source>
        <dbReference type="ARBA" id="ARBA00022491"/>
    </source>
</evidence>
<feature type="domain" description="Heat-inducible transcription repressor HrcA C-terminal" evidence="5">
    <location>
        <begin position="87"/>
        <end position="216"/>
    </location>
</feature>
<dbReference type="GO" id="GO:0003677">
    <property type="term" value="F:DNA binding"/>
    <property type="evidence" value="ECO:0007669"/>
    <property type="project" value="InterPro"/>
</dbReference>
<dbReference type="InterPro" id="IPR036390">
    <property type="entry name" value="WH_DNA-bd_sf"/>
</dbReference>
<proteinExistence type="predicted"/>
<dbReference type="SUPFAM" id="SSF46785">
    <property type="entry name" value="Winged helix' DNA-binding domain"/>
    <property type="match status" value="1"/>
</dbReference>
<evidence type="ECO:0000313" key="7">
    <source>
        <dbReference type="EMBL" id="OGH67719.1"/>
    </source>
</evidence>
<dbReference type="Pfam" id="PF08461">
    <property type="entry name" value="WHD_RNase_R"/>
    <property type="match status" value="1"/>
</dbReference>
<dbReference type="InterPro" id="IPR002571">
    <property type="entry name" value="HrcA"/>
</dbReference>
<gene>
    <name evidence="7" type="ORF">A3J66_01530</name>
</gene>